<comment type="caution">
    <text evidence="1">The sequence shown here is derived from an EMBL/GenBank/DDBJ whole genome shotgun (WGS) entry which is preliminary data.</text>
</comment>
<keyword evidence="2" id="KW-1185">Reference proteome</keyword>
<dbReference type="SUPFAM" id="SSF56672">
    <property type="entry name" value="DNA/RNA polymerases"/>
    <property type="match status" value="1"/>
</dbReference>
<protein>
    <submittedName>
        <fullName evidence="1">Uncharacterized protein</fullName>
    </submittedName>
</protein>
<organism evidence="1 2">
    <name type="scientific">Dryococelus australis</name>
    <dbReference type="NCBI Taxonomy" id="614101"/>
    <lineage>
        <taxon>Eukaryota</taxon>
        <taxon>Metazoa</taxon>
        <taxon>Ecdysozoa</taxon>
        <taxon>Arthropoda</taxon>
        <taxon>Hexapoda</taxon>
        <taxon>Insecta</taxon>
        <taxon>Pterygota</taxon>
        <taxon>Neoptera</taxon>
        <taxon>Polyneoptera</taxon>
        <taxon>Phasmatodea</taxon>
        <taxon>Verophasmatodea</taxon>
        <taxon>Anareolatae</taxon>
        <taxon>Phasmatidae</taxon>
        <taxon>Eurycanthinae</taxon>
        <taxon>Dryococelus</taxon>
    </lineage>
</organism>
<evidence type="ECO:0000313" key="2">
    <source>
        <dbReference type="Proteomes" id="UP001159363"/>
    </source>
</evidence>
<proteinExistence type="predicted"/>
<sequence>MATPEDTYQAVASIEAISREQKQQFEQVLASHVPIFSEKPGRNKLFQDDIQVIPGETFYRKTYPILAKYLNEVEEYLKLMLEWEIVWRDTSPYSSPMAYVRKKEGTVRRFGWMLKKLISRSSWEWIAVRI</sequence>
<evidence type="ECO:0000313" key="1">
    <source>
        <dbReference type="EMBL" id="KAJ8873700.1"/>
    </source>
</evidence>
<dbReference type="InterPro" id="IPR043502">
    <property type="entry name" value="DNA/RNA_pol_sf"/>
</dbReference>
<dbReference type="Proteomes" id="UP001159363">
    <property type="component" value="Chromosome 9"/>
</dbReference>
<name>A0ABQ9GNV3_9NEOP</name>
<accession>A0ABQ9GNV3</accession>
<dbReference type="Gene3D" id="3.10.10.10">
    <property type="entry name" value="HIV Type 1 Reverse Transcriptase, subunit A, domain 1"/>
    <property type="match status" value="1"/>
</dbReference>
<dbReference type="EMBL" id="JARBHB010000010">
    <property type="protein sequence ID" value="KAJ8873700.1"/>
    <property type="molecule type" value="Genomic_DNA"/>
</dbReference>
<reference evidence="1 2" key="1">
    <citation type="submission" date="2023-02" db="EMBL/GenBank/DDBJ databases">
        <title>LHISI_Scaffold_Assembly.</title>
        <authorList>
            <person name="Stuart O.P."/>
            <person name="Cleave R."/>
            <person name="Magrath M.J.L."/>
            <person name="Mikheyev A.S."/>
        </authorList>
    </citation>
    <scope>NUCLEOTIDE SEQUENCE [LARGE SCALE GENOMIC DNA]</scope>
    <source>
        <strain evidence="1">Daus_M_001</strain>
        <tissue evidence="1">Leg muscle</tissue>
    </source>
</reference>
<gene>
    <name evidence="1" type="ORF">PR048_024532</name>
</gene>